<evidence type="ECO:0000259" key="8">
    <source>
        <dbReference type="PROSITE" id="PS51782"/>
    </source>
</evidence>
<evidence type="ECO:0000313" key="10">
    <source>
        <dbReference type="EMBL" id="KAB7706673.1"/>
    </source>
</evidence>
<dbReference type="InterPro" id="IPR034274">
    <property type="entry name" value="ENP1_M14_CPD"/>
</dbReference>
<dbReference type="GO" id="GO:0005615">
    <property type="term" value="C:extracellular space"/>
    <property type="evidence" value="ECO:0007669"/>
    <property type="project" value="TreeGrafter"/>
</dbReference>
<dbReference type="SUPFAM" id="SSF53187">
    <property type="entry name" value="Zn-dependent exopeptidases"/>
    <property type="match status" value="1"/>
</dbReference>
<feature type="domain" description="Peptidase M14" evidence="9">
    <location>
        <begin position="108"/>
        <end position="392"/>
    </location>
</feature>
<proteinExistence type="inferred from homology"/>
<evidence type="ECO:0000256" key="4">
    <source>
        <dbReference type="ARBA" id="ARBA00022801"/>
    </source>
</evidence>
<protein>
    <submittedName>
        <fullName evidence="10">LysM peptidoglycan-binding domain-containing protein</fullName>
    </submittedName>
</protein>
<dbReference type="Gene3D" id="3.10.350.10">
    <property type="entry name" value="LysM domain"/>
    <property type="match status" value="2"/>
</dbReference>
<feature type="domain" description="LysM" evidence="8">
    <location>
        <begin position="51"/>
        <end position="95"/>
    </location>
</feature>
<dbReference type="AlphaFoldDB" id="A0A6I1FVA2"/>
<name>A0A6I1FVA2_9BACI</name>
<dbReference type="Proteomes" id="UP000429595">
    <property type="component" value="Unassembled WGS sequence"/>
</dbReference>
<dbReference type="SMART" id="SM00257">
    <property type="entry name" value="LysM"/>
    <property type="match status" value="2"/>
</dbReference>
<keyword evidence="3" id="KW-0645">Protease</keyword>
<sequence>MEIHVRRGDTLWYYSQLFDIPLVLIVDSNPEINPNVLDQGQAIQIPGFTVTTRMIQKGDSFWKLASARRLSVDALLLLNPNVNPNQLQIGQKVRIPTRVTWLIVNGKQPYDFQRMTNDMNRLLAVYPFMRRREAGKSVLGLPLYDLRIGKSNRKVQVNASFHANEWITTPILMRFLNEYLLSLTNYFAIKGVTTLPLYGRTQLSAVPMVDPDGVNLVLNGPPASVKEEVIAINKGSTDFSGWKANIRGVDLNKQFPANWEFEAKRKPKAPASRDFPGDAPLSEPESKAMANLVRQESFARLLALHTQGEEFYWGYEGLEPPESETLANQFARVSGYEAVRYVDSHSGYKDWFIQEFRRPGFTIELGQGQNPLPITQFDEIYEAASGMLISSLI</sequence>
<dbReference type="Pfam" id="PF01476">
    <property type="entry name" value="LysM"/>
    <property type="match status" value="2"/>
</dbReference>
<comment type="caution">
    <text evidence="10">The sequence shown here is derived from an EMBL/GenBank/DDBJ whole genome shotgun (WGS) entry which is preliminary data.</text>
</comment>
<organism evidence="10 11">
    <name type="scientific">Bacillus aerolatus</name>
    <dbReference type="NCBI Taxonomy" id="2653354"/>
    <lineage>
        <taxon>Bacteria</taxon>
        <taxon>Bacillati</taxon>
        <taxon>Bacillota</taxon>
        <taxon>Bacilli</taxon>
        <taxon>Bacillales</taxon>
        <taxon>Bacillaceae</taxon>
        <taxon>Bacillus</taxon>
    </lineage>
</organism>
<dbReference type="PANTHER" id="PTHR11705:SF143">
    <property type="entry name" value="SLL0236 PROTEIN"/>
    <property type="match status" value="1"/>
</dbReference>
<accession>A0A6I1FVA2</accession>
<dbReference type="InterPro" id="IPR018392">
    <property type="entry name" value="LysM"/>
</dbReference>
<keyword evidence="11" id="KW-1185">Reference proteome</keyword>
<evidence type="ECO:0000256" key="6">
    <source>
        <dbReference type="ARBA" id="ARBA00023049"/>
    </source>
</evidence>
<comment type="similarity">
    <text evidence="2 7">Belongs to the peptidase M14 family.</text>
</comment>
<dbReference type="GO" id="GO:0004181">
    <property type="term" value="F:metallocarboxypeptidase activity"/>
    <property type="evidence" value="ECO:0007669"/>
    <property type="project" value="InterPro"/>
</dbReference>
<dbReference type="SUPFAM" id="SSF54106">
    <property type="entry name" value="LysM domain"/>
    <property type="match status" value="2"/>
</dbReference>
<comment type="cofactor">
    <cofactor evidence="1">
        <name>Zn(2+)</name>
        <dbReference type="ChEBI" id="CHEBI:29105"/>
    </cofactor>
</comment>
<keyword evidence="5" id="KW-0862">Zinc</keyword>
<feature type="domain" description="LysM" evidence="8">
    <location>
        <begin position="1"/>
        <end position="45"/>
    </location>
</feature>
<dbReference type="Gene3D" id="3.40.630.10">
    <property type="entry name" value="Zn peptidases"/>
    <property type="match status" value="1"/>
</dbReference>
<dbReference type="InterPro" id="IPR036779">
    <property type="entry name" value="LysM_dom_sf"/>
</dbReference>
<evidence type="ECO:0000256" key="1">
    <source>
        <dbReference type="ARBA" id="ARBA00001947"/>
    </source>
</evidence>
<evidence type="ECO:0000259" key="9">
    <source>
        <dbReference type="PROSITE" id="PS52035"/>
    </source>
</evidence>
<feature type="active site" description="Proton donor/acceptor" evidence="7">
    <location>
        <position position="364"/>
    </location>
</feature>
<dbReference type="PROSITE" id="PS52035">
    <property type="entry name" value="PEPTIDASE_M14"/>
    <property type="match status" value="1"/>
</dbReference>
<dbReference type="Pfam" id="PF00246">
    <property type="entry name" value="Peptidase_M14"/>
    <property type="match status" value="1"/>
</dbReference>
<dbReference type="EMBL" id="WEIO01000005">
    <property type="protein sequence ID" value="KAB7706673.1"/>
    <property type="molecule type" value="Genomic_DNA"/>
</dbReference>
<reference evidence="10 11" key="1">
    <citation type="submission" date="2019-10" db="EMBL/GenBank/DDBJ databases">
        <title>Bacillus aerolatum sp. nov., isolated from bioaerosol of sport playgrounds.</title>
        <authorList>
            <person name="Chen P."/>
            <person name="Zhang G."/>
        </authorList>
    </citation>
    <scope>NUCLEOTIDE SEQUENCE [LARGE SCALE GENOMIC DNA]</scope>
    <source>
        <strain evidence="10 11">CX253</strain>
    </source>
</reference>
<dbReference type="CDD" id="cd06229">
    <property type="entry name" value="M14_Endopeptidase_I"/>
    <property type="match status" value="1"/>
</dbReference>
<evidence type="ECO:0000313" key="11">
    <source>
        <dbReference type="Proteomes" id="UP000429595"/>
    </source>
</evidence>
<keyword evidence="4" id="KW-0378">Hydrolase</keyword>
<dbReference type="RefSeq" id="WP_152151783.1">
    <property type="nucleotide sequence ID" value="NZ_WEIO01000005.1"/>
</dbReference>
<evidence type="ECO:0000256" key="3">
    <source>
        <dbReference type="ARBA" id="ARBA00022670"/>
    </source>
</evidence>
<evidence type="ECO:0000256" key="7">
    <source>
        <dbReference type="PROSITE-ProRule" id="PRU01379"/>
    </source>
</evidence>
<dbReference type="CDD" id="cd00118">
    <property type="entry name" value="LysM"/>
    <property type="match status" value="2"/>
</dbReference>
<evidence type="ECO:0000256" key="2">
    <source>
        <dbReference type="ARBA" id="ARBA00005988"/>
    </source>
</evidence>
<gene>
    <name evidence="10" type="ORF">F9802_10800</name>
</gene>
<dbReference type="GO" id="GO:0008270">
    <property type="term" value="F:zinc ion binding"/>
    <property type="evidence" value="ECO:0007669"/>
    <property type="project" value="InterPro"/>
</dbReference>
<evidence type="ECO:0000256" key="5">
    <source>
        <dbReference type="ARBA" id="ARBA00022833"/>
    </source>
</evidence>
<dbReference type="SMART" id="SM00631">
    <property type="entry name" value="Zn_pept"/>
    <property type="match status" value="1"/>
</dbReference>
<dbReference type="PANTHER" id="PTHR11705">
    <property type="entry name" value="PROTEASE FAMILY M14 CARBOXYPEPTIDASE A,B"/>
    <property type="match status" value="1"/>
</dbReference>
<dbReference type="PROSITE" id="PS51782">
    <property type="entry name" value="LYSM"/>
    <property type="match status" value="2"/>
</dbReference>
<dbReference type="InterPro" id="IPR000834">
    <property type="entry name" value="Peptidase_M14"/>
</dbReference>
<keyword evidence="6" id="KW-0482">Metalloprotease</keyword>
<dbReference type="GO" id="GO:0006508">
    <property type="term" value="P:proteolysis"/>
    <property type="evidence" value="ECO:0007669"/>
    <property type="project" value="UniProtKB-KW"/>
</dbReference>